<accession>A0A1H6NT81</accession>
<evidence type="ECO:0000313" key="1">
    <source>
        <dbReference type="EMBL" id="SEI17214.1"/>
    </source>
</evidence>
<dbReference type="AlphaFoldDB" id="A0A1H6NT81"/>
<dbReference type="Proteomes" id="UP000182272">
    <property type="component" value="Chromosome I"/>
</dbReference>
<reference evidence="1 2" key="1">
    <citation type="submission" date="2016-10" db="EMBL/GenBank/DDBJ databases">
        <authorList>
            <person name="de Groot N.N."/>
        </authorList>
    </citation>
    <scope>NUCLEOTIDE SEQUENCE [LARGE SCALE GENOMIC DNA]</scope>
    <source>
        <strain evidence="1 2">LMG 2158</strain>
    </source>
</reference>
<organism evidence="1 2">
    <name type="scientific">Pseudomonas asplenii</name>
    <dbReference type="NCBI Taxonomy" id="53407"/>
    <lineage>
        <taxon>Bacteria</taxon>
        <taxon>Pseudomonadati</taxon>
        <taxon>Pseudomonadota</taxon>
        <taxon>Gammaproteobacteria</taxon>
        <taxon>Pseudomonadales</taxon>
        <taxon>Pseudomonadaceae</taxon>
        <taxon>Pseudomonas</taxon>
    </lineage>
</organism>
<proteinExistence type="predicted"/>
<evidence type="ECO:0000313" key="2">
    <source>
        <dbReference type="Proteomes" id="UP000182272"/>
    </source>
</evidence>
<dbReference type="RefSeq" id="WP_019360518.1">
    <property type="nucleotide sequence ID" value="NZ_LT629972.1"/>
</dbReference>
<gene>
    <name evidence="1" type="ORF">SAMN05216581_3332</name>
</gene>
<dbReference type="EMBL" id="LT629972">
    <property type="protein sequence ID" value="SEI17214.1"/>
    <property type="molecule type" value="Genomic_DNA"/>
</dbReference>
<protein>
    <submittedName>
        <fullName evidence="1">Uncharacterized protein</fullName>
    </submittedName>
</protein>
<name>A0A1H6NT81_9PSED</name>
<dbReference type="OrthoDB" id="6998958at2"/>
<sequence length="251" mass="26541">MAREIETFVVGGLVKMRPYGVGGPFTPVGLVSTLTQAIEKSDITLADTTTPQGGEYDALSRITAMTITMNWRELYTGNLAAMYWGDSSRVPAATVTDEPHTAVKGGTILLDKMPLSITSVMPVTGTGPGFVEGDDFQMTGAGIEILHAGAIADNTDIKVTYASAAVDVVEALTNSGKIFEFLFEGANAAGTKQRLNLQFFRCQLSPAASANWISTDDFMGGEVVAKVLSDPAKVGAGKSKYMKIMKEVTPA</sequence>